<keyword evidence="6" id="KW-1185">Reference proteome</keyword>
<keyword evidence="3" id="KW-0804">Transcription</keyword>
<dbReference type="PROSITE" id="PS01124">
    <property type="entry name" value="HTH_ARAC_FAMILY_2"/>
    <property type="match status" value="1"/>
</dbReference>
<gene>
    <name evidence="5" type="ORF">GCM10007940_24040</name>
</gene>
<reference evidence="5" key="1">
    <citation type="journal article" date="2014" name="Int. J. Syst. Evol. Microbiol.">
        <title>Complete genome sequence of Corynebacterium casei LMG S-19264T (=DSM 44701T), isolated from a smear-ripened cheese.</title>
        <authorList>
            <consortium name="US DOE Joint Genome Institute (JGI-PGF)"/>
            <person name="Walter F."/>
            <person name="Albersmeier A."/>
            <person name="Kalinowski J."/>
            <person name="Ruckert C."/>
        </authorList>
    </citation>
    <scope>NUCLEOTIDE SEQUENCE</scope>
    <source>
        <strain evidence="5">NBRC 108769</strain>
    </source>
</reference>
<evidence type="ECO:0000259" key="4">
    <source>
        <dbReference type="PROSITE" id="PS01124"/>
    </source>
</evidence>
<dbReference type="PANTHER" id="PTHR46796:SF13">
    <property type="entry name" value="HTH-TYPE TRANSCRIPTIONAL ACTIVATOR RHAS"/>
    <property type="match status" value="1"/>
</dbReference>
<keyword evidence="2" id="KW-0238">DNA-binding</keyword>
<dbReference type="GO" id="GO:0003700">
    <property type="term" value="F:DNA-binding transcription factor activity"/>
    <property type="evidence" value="ECO:0007669"/>
    <property type="project" value="InterPro"/>
</dbReference>
<evidence type="ECO:0000313" key="6">
    <source>
        <dbReference type="Proteomes" id="UP001156666"/>
    </source>
</evidence>
<dbReference type="AlphaFoldDB" id="A0AA37WFK9"/>
<organism evidence="5 6">
    <name type="scientific">Portibacter lacus</name>
    <dbReference type="NCBI Taxonomy" id="1099794"/>
    <lineage>
        <taxon>Bacteria</taxon>
        <taxon>Pseudomonadati</taxon>
        <taxon>Bacteroidota</taxon>
        <taxon>Saprospiria</taxon>
        <taxon>Saprospirales</taxon>
        <taxon>Haliscomenobacteraceae</taxon>
        <taxon>Portibacter</taxon>
    </lineage>
</organism>
<evidence type="ECO:0000256" key="3">
    <source>
        <dbReference type="ARBA" id="ARBA00023163"/>
    </source>
</evidence>
<protein>
    <recommendedName>
        <fullName evidence="4">HTH araC/xylS-type domain-containing protein</fullName>
    </recommendedName>
</protein>
<dbReference type="GO" id="GO:0043565">
    <property type="term" value="F:sequence-specific DNA binding"/>
    <property type="evidence" value="ECO:0007669"/>
    <property type="project" value="InterPro"/>
</dbReference>
<dbReference type="InterPro" id="IPR050204">
    <property type="entry name" value="AraC_XylS_family_regulators"/>
</dbReference>
<dbReference type="RefSeq" id="WP_235291471.1">
    <property type="nucleotide sequence ID" value="NZ_BSOH01000014.1"/>
</dbReference>
<dbReference type="InterPro" id="IPR009057">
    <property type="entry name" value="Homeodomain-like_sf"/>
</dbReference>
<dbReference type="Pfam" id="PF12833">
    <property type="entry name" value="HTH_18"/>
    <property type="match status" value="1"/>
</dbReference>
<evidence type="ECO:0000256" key="2">
    <source>
        <dbReference type="ARBA" id="ARBA00023125"/>
    </source>
</evidence>
<dbReference type="InterPro" id="IPR018060">
    <property type="entry name" value="HTH_AraC"/>
</dbReference>
<dbReference type="InterPro" id="IPR046532">
    <property type="entry name" value="DUF6597"/>
</dbReference>
<dbReference type="SMART" id="SM00342">
    <property type="entry name" value="HTH_ARAC"/>
    <property type="match status" value="1"/>
</dbReference>
<proteinExistence type="predicted"/>
<dbReference type="Proteomes" id="UP001156666">
    <property type="component" value="Unassembled WGS sequence"/>
</dbReference>
<dbReference type="Gene3D" id="1.10.10.60">
    <property type="entry name" value="Homeodomain-like"/>
    <property type="match status" value="1"/>
</dbReference>
<keyword evidence="1" id="KW-0805">Transcription regulation</keyword>
<evidence type="ECO:0000256" key="1">
    <source>
        <dbReference type="ARBA" id="ARBA00023015"/>
    </source>
</evidence>
<dbReference type="PANTHER" id="PTHR46796">
    <property type="entry name" value="HTH-TYPE TRANSCRIPTIONAL ACTIVATOR RHAS-RELATED"/>
    <property type="match status" value="1"/>
</dbReference>
<accession>A0AA37WFK9</accession>
<comment type="caution">
    <text evidence="5">The sequence shown here is derived from an EMBL/GenBank/DDBJ whole genome shotgun (WGS) entry which is preliminary data.</text>
</comment>
<dbReference type="Pfam" id="PF20240">
    <property type="entry name" value="DUF6597"/>
    <property type="match status" value="1"/>
</dbReference>
<dbReference type="EMBL" id="BSOH01000014">
    <property type="protein sequence ID" value="GLR17789.1"/>
    <property type="molecule type" value="Genomic_DNA"/>
</dbReference>
<feature type="domain" description="HTH araC/xylS-type" evidence="4">
    <location>
        <begin position="161"/>
        <end position="262"/>
    </location>
</feature>
<sequence>MHYIEALPDNIFTNHIESYWQIKTVNSDTQEIELLLPTCTFNIIFSERPCLVKSKANVHWKHLKPGGTFFGQTNSSIIIKSKHPINLLGIRFKPFAFSKKIQQPAYLLNDDFIALKEWFPLKSQMVSLIEKINMKDDHETLFKQFDELMFIFFKDSLRVDEKLRAQLNFIMDRKGAMKISELFSEFGVSKVTLRNHFINKVGLTPKKVSQIWRMNYVLQLKAENPQLSLTEMSLQAGFYDQAHFIKDFKQIFSLTPRKFFNEKPEIFKLAHHNISRRFSNQYDPK</sequence>
<dbReference type="SUPFAM" id="SSF46689">
    <property type="entry name" value="Homeodomain-like"/>
    <property type="match status" value="1"/>
</dbReference>
<name>A0AA37WFK9_9BACT</name>
<evidence type="ECO:0000313" key="5">
    <source>
        <dbReference type="EMBL" id="GLR17789.1"/>
    </source>
</evidence>
<reference evidence="5" key="2">
    <citation type="submission" date="2023-01" db="EMBL/GenBank/DDBJ databases">
        <title>Draft genome sequence of Portibacter lacus strain NBRC 108769.</title>
        <authorList>
            <person name="Sun Q."/>
            <person name="Mori K."/>
        </authorList>
    </citation>
    <scope>NUCLEOTIDE SEQUENCE</scope>
    <source>
        <strain evidence="5">NBRC 108769</strain>
    </source>
</reference>